<sequence length="196" mass="21490">MSGRSGVPPMPGVRVGRLLTRKGLRHPMFTRCKPLADMGAVMATTSKSNTVEREGPISIRLLADHYRRAAVLLLESGQRGNPMSWAPFRLVAVHAIELYLTAFLLHRGMSADEVRQQMGHHLGKRADAARSAGLILRQRTYEHLVSLSSSKEYRVSRYHPSGLDTASELNRLTATLDEVTHKTALASAALPTTVVG</sequence>
<name>A0A1Y6E4W6_9SPHN</name>
<dbReference type="AlphaFoldDB" id="A0A1Y6E4W6"/>
<accession>A0A1Y6E4W6</accession>
<evidence type="ECO:0008006" key="3">
    <source>
        <dbReference type="Google" id="ProtNLM"/>
    </source>
</evidence>
<evidence type="ECO:0000313" key="1">
    <source>
        <dbReference type="EMBL" id="SMQ57818.1"/>
    </source>
</evidence>
<proteinExistence type="predicted"/>
<dbReference type="Proteomes" id="UP000194469">
    <property type="component" value="Unassembled WGS sequence"/>
</dbReference>
<protein>
    <recommendedName>
        <fullName evidence="3">HEPN domain-containing protein</fullName>
    </recommendedName>
</protein>
<gene>
    <name evidence="1" type="ORF">SAMN06295984_0004</name>
</gene>
<organism evidence="1 2">
    <name type="scientific">Sphingopyxis terrae subsp. ummariensis</name>
    <dbReference type="NCBI Taxonomy" id="429001"/>
    <lineage>
        <taxon>Bacteria</taxon>
        <taxon>Pseudomonadati</taxon>
        <taxon>Pseudomonadota</taxon>
        <taxon>Alphaproteobacteria</taxon>
        <taxon>Sphingomonadales</taxon>
        <taxon>Sphingomonadaceae</taxon>
        <taxon>Sphingopyxis</taxon>
    </lineage>
</organism>
<dbReference type="EMBL" id="FXWL01000001">
    <property type="protein sequence ID" value="SMQ57818.1"/>
    <property type="molecule type" value="Genomic_DNA"/>
</dbReference>
<reference evidence="2" key="1">
    <citation type="submission" date="2017-04" db="EMBL/GenBank/DDBJ databases">
        <authorList>
            <person name="Varghese N."/>
            <person name="Submissions S."/>
        </authorList>
    </citation>
    <scope>NUCLEOTIDE SEQUENCE [LARGE SCALE GENOMIC DNA]</scope>
    <source>
        <strain evidence="2">UI2</strain>
    </source>
</reference>
<evidence type="ECO:0000313" key="2">
    <source>
        <dbReference type="Proteomes" id="UP000194469"/>
    </source>
</evidence>
<keyword evidence="2" id="KW-1185">Reference proteome</keyword>